<evidence type="ECO:0000256" key="1">
    <source>
        <dbReference type="ARBA" id="ARBA00007983"/>
    </source>
</evidence>
<dbReference type="PROSITE" id="PS01164">
    <property type="entry name" value="COPPER_AMINE_OXID_1"/>
    <property type="match status" value="1"/>
</dbReference>
<dbReference type="Proteomes" id="UP001341840">
    <property type="component" value="Unassembled WGS sequence"/>
</dbReference>
<name>A0ABU6WE22_9FABA</name>
<sequence length="705" mass="80357">MEGIKLRSSLVVSISIALFLLFTWVHFPSPSLNNYVIKKPHTRQHESDVPHHPLDPLTVPEFNKVRAILATHPLIECSSTYSFNAIALEEPDKEIVLKWKRGDPLLPRKASVTAMVNGKSHILLVDLNTAEVSYGKSGSTSGYPIIMKEEMDRVLRVPFRNVEFNRTISDRGVKMEDVVCVPLSPGWYNMPIENSRRLIKVQCFSNKDTVNFYMKPIEGLTVLVDIDRNEVLRIFDNGRGIPVPTGINTDYRYSVQKLNGDLRLFNPISMEQLKGPSFTVEDGHLVKWANWEFHLKPDARAGIIISQAKVRDPETLELRSVMYKGFTSELFVPYMDPTEAWYFKTYMDAGEYGFGLQGMPLDPLNDCPRNAYYMDAVFAAADGTPFIRTNMICIFESYAGDVAWRHTEVPLNNFKVTEVRPKVNLVVRMVASVGNYDYIIDWEFQTDGLIRSKVGLSGILMVKGTTYDHMNQIPSQEYLYGPLLSENIIGVIHDHYINYYLDLDIDGSDNSFVKVNMKKHETLPGESPRKSYLKAIRKVAKTEKDAQIRLSLYDPSEFHVINPSRKTRIGNPSGYKVVPSGTAASLLDAEDPPQKRAAFTNNQIWVTPYNKTEQWAAGLFAYQSRGDDTLQVWSNRDREIENKDIVLWYTLGFHHIPCQEDYPIMPTVSSSFDLKPVNFFERNPILRLPPYSKDDLPVCKSHDLA</sequence>
<evidence type="ECO:0000259" key="8">
    <source>
        <dbReference type="Pfam" id="PF02727"/>
    </source>
</evidence>
<accession>A0ABU6WE22</accession>
<dbReference type="InterPro" id="IPR000269">
    <property type="entry name" value="Cu_amine_oxidase"/>
</dbReference>
<dbReference type="Pfam" id="PF02727">
    <property type="entry name" value="Cu_amine_oxidN2"/>
    <property type="match status" value="1"/>
</dbReference>
<dbReference type="Gene3D" id="3.10.450.40">
    <property type="match status" value="2"/>
</dbReference>
<evidence type="ECO:0000256" key="2">
    <source>
        <dbReference type="ARBA" id="ARBA00022723"/>
    </source>
</evidence>
<dbReference type="SUPFAM" id="SSF49998">
    <property type="entry name" value="Amine oxidase catalytic domain"/>
    <property type="match status" value="1"/>
</dbReference>
<evidence type="ECO:0000259" key="7">
    <source>
        <dbReference type="Pfam" id="PF01179"/>
    </source>
</evidence>
<dbReference type="Pfam" id="PF02728">
    <property type="entry name" value="Cu_amine_oxidN3"/>
    <property type="match status" value="1"/>
</dbReference>
<evidence type="ECO:0000259" key="9">
    <source>
        <dbReference type="Pfam" id="PF02728"/>
    </source>
</evidence>
<dbReference type="InterPro" id="IPR049948">
    <property type="entry name" value="Cu_Am_ox_TPQ-bd"/>
</dbReference>
<comment type="PTM">
    <text evidence="6">Topaquinone (TPQ) is generated by copper-dependent autoxidation of a specific tyrosyl residue.</text>
</comment>
<evidence type="ECO:0000313" key="10">
    <source>
        <dbReference type="EMBL" id="MED6183519.1"/>
    </source>
</evidence>
<proteinExistence type="inferred from homology"/>
<dbReference type="GO" id="GO:0008131">
    <property type="term" value="F:primary methylamine oxidase activity"/>
    <property type="evidence" value="ECO:0007669"/>
    <property type="project" value="UniProtKB-EC"/>
</dbReference>
<evidence type="ECO:0000313" key="11">
    <source>
        <dbReference type="Proteomes" id="UP001341840"/>
    </source>
</evidence>
<keyword evidence="11" id="KW-1185">Reference proteome</keyword>
<dbReference type="InterPro" id="IPR015800">
    <property type="entry name" value="Cu_amine_oxidase_N2"/>
</dbReference>
<evidence type="ECO:0000256" key="3">
    <source>
        <dbReference type="ARBA" id="ARBA00022772"/>
    </source>
</evidence>
<gene>
    <name evidence="10" type="primary">CUAOGAMMA2</name>
    <name evidence="10" type="ORF">PIB30_038541</name>
</gene>
<keyword evidence="3 6" id="KW-0801">TPQ</keyword>
<comment type="caution">
    <text evidence="10">The sequence shown here is derived from an EMBL/GenBank/DDBJ whole genome shotgun (WGS) entry which is preliminary data.</text>
</comment>
<dbReference type="EC" id="1.4.3.-" evidence="6"/>
<keyword evidence="4 6" id="KW-0560">Oxidoreductase</keyword>
<evidence type="ECO:0000256" key="4">
    <source>
        <dbReference type="ARBA" id="ARBA00023002"/>
    </source>
</evidence>
<dbReference type="InterPro" id="IPR036460">
    <property type="entry name" value="Cu_amine_oxidase_C_sf"/>
</dbReference>
<keyword evidence="5 6" id="KW-0186">Copper</keyword>
<dbReference type="InterPro" id="IPR016182">
    <property type="entry name" value="Cu_amine_oxidase_N-reg"/>
</dbReference>
<dbReference type="EMBL" id="JASCZI010181442">
    <property type="protein sequence ID" value="MED6183519.1"/>
    <property type="molecule type" value="Genomic_DNA"/>
</dbReference>
<feature type="domain" description="Copper amine oxidase N2-terminal" evidence="8">
    <location>
        <begin position="52"/>
        <end position="132"/>
    </location>
</feature>
<organism evidence="10 11">
    <name type="scientific">Stylosanthes scabra</name>
    <dbReference type="NCBI Taxonomy" id="79078"/>
    <lineage>
        <taxon>Eukaryota</taxon>
        <taxon>Viridiplantae</taxon>
        <taxon>Streptophyta</taxon>
        <taxon>Embryophyta</taxon>
        <taxon>Tracheophyta</taxon>
        <taxon>Spermatophyta</taxon>
        <taxon>Magnoliopsida</taxon>
        <taxon>eudicotyledons</taxon>
        <taxon>Gunneridae</taxon>
        <taxon>Pentapetalae</taxon>
        <taxon>rosids</taxon>
        <taxon>fabids</taxon>
        <taxon>Fabales</taxon>
        <taxon>Fabaceae</taxon>
        <taxon>Papilionoideae</taxon>
        <taxon>50 kb inversion clade</taxon>
        <taxon>dalbergioids sensu lato</taxon>
        <taxon>Dalbergieae</taxon>
        <taxon>Pterocarpus clade</taxon>
        <taxon>Stylosanthes</taxon>
    </lineage>
</organism>
<dbReference type="SUPFAM" id="SSF54416">
    <property type="entry name" value="Amine oxidase N-terminal region"/>
    <property type="match status" value="2"/>
</dbReference>
<evidence type="ECO:0000256" key="5">
    <source>
        <dbReference type="ARBA" id="ARBA00023008"/>
    </source>
</evidence>
<dbReference type="InterPro" id="IPR015798">
    <property type="entry name" value="Cu_amine_oxidase_C"/>
</dbReference>
<dbReference type="PANTHER" id="PTHR10638">
    <property type="entry name" value="COPPER AMINE OXIDASE"/>
    <property type="match status" value="1"/>
</dbReference>
<dbReference type="PANTHER" id="PTHR10638:SF41">
    <property type="entry name" value="AMINE OXIDASE"/>
    <property type="match status" value="1"/>
</dbReference>
<dbReference type="Gene3D" id="2.70.98.20">
    <property type="entry name" value="Copper amine oxidase, catalytic domain"/>
    <property type="match status" value="1"/>
</dbReference>
<dbReference type="PROSITE" id="PS01165">
    <property type="entry name" value="COPPER_AMINE_OXID_2"/>
    <property type="match status" value="1"/>
</dbReference>
<comment type="cofactor">
    <cofactor evidence="6">
        <name>Cu cation</name>
        <dbReference type="ChEBI" id="CHEBI:23378"/>
    </cofactor>
    <text evidence="6">Contains 1 topaquinone per subunit.</text>
</comment>
<protein>
    <recommendedName>
        <fullName evidence="6">Amine oxidase</fullName>
        <ecNumber evidence="6">1.4.3.-</ecNumber>
    </recommendedName>
</protein>
<feature type="domain" description="Copper amine oxidase catalytic" evidence="7">
    <location>
        <begin position="269"/>
        <end position="685"/>
    </location>
</feature>
<comment type="similarity">
    <text evidence="1 6">Belongs to the copper/topaquinone oxidase family.</text>
</comment>
<reference evidence="10 11" key="1">
    <citation type="journal article" date="2023" name="Plants (Basel)">
        <title>Bridging the Gap: Combining Genomics and Transcriptomics Approaches to Understand Stylosanthes scabra, an Orphan Legume from the Brazilian Caatinga.</title>
        <authorList>
            <person name="Ferreira-Neto J.R.C."/>
            <person name="da Silva M.D."/>
            <person name="Binneck E."/>
            <person name="de Melo N.F."/>
            <person name="da Silva R.H."/>
            <person name="de Melo A.L.T.M."/>
            <person name="Pandolfi V."/>
            <person name="Bustamante F.O."/>
            <person name="Brasileiro-Vidal A.C."/>
            <person name="Benko-Iseppon A.M."/>
        </authorList>
    </citation>
    <scope>NUCLEOTIDE SEQUENCE [LARGE SCALE GENOMIC DNA]</scope>
    <source>
        <tissue evidence="10">Leaves</tissue>
    </source>
</reference>
<feature type="domain" description="Copper amine oxidase N3-terminal" evidence="9">
    <location>
        <begin position="144"/>
        <end position="244"/>
    </location>
</feature>
<dbReference type="InterPro" id="IPR049947">
    <property type="entry name" value="Cu_Am_Ox_Cu-bd"/>
</dbReference>
<dbReference type="InterPro" id="IPR015802">
    <property type="entry name" value="Cu_amine_oxidase_N3"/>
</dbReference>
<dbReference type="Pfam" id="PF01179">
    <property type="entry name" value="Cu_amine_oxid"/>
    <property type="match status" value="1"/>
</dbReference>
<keyword evidence="2 6" id="KW-0479">Metal-binding</keyword>
<evidence type="ECO:0000256" key="6">
    <source>
        <dbReference type="RuleBase" id="RU000672"/>
    </source>
</evidence>